<dbReference type="InterPro" id="IPR002939">
    <property type="entry name" value="DnaJ_C"/>
</dbReference>
<dbReference type="GO" id="GO:0051087">
    <property type="term" value="F:protein-folding chaperone binding"/>
    <property type="evidence" value="ECO:0007669"/>
    <property type="project" value="TreeGrafter"/>
</dbReference>
<proteinExistence type="predicted"/>
<dbReference type="Proteomes" id="UP000664859">
    <property type="component" value="Unassembled WGS sequence"/>
</dbReference>
<evidence type="ECO:0000313" key="5">
    <source>
        <dbReference type="Proteomes" id="UP000664859"/>
    </source>
</evidence>
<sequence>MKLLRTLLLVLLCLPDLRAAASYYECLGVPKDVDDKALTRAYRKLALKHHPDKNPPEKKDQAEAKFKEISEAYAVLSDPDKRRAYDQFGKEGLNYAAGGGGAGGGAQGAPGGWPGGTPGGGGGATTFTFSNGSSSFSFKDAQSMFNAMFGGGSGAGAEGGAGGLGDMLGGMFGSSTFDDLPSMQGLRFGAGGGGGSSARAPFAGPEAALPPTERALDCTLEELYTGCTRRLRVTDSAGGAPASAVVEVRVRPGWKAGTRVAFPARRGVRAVTFVVRERAHRYLAREGDDLVFTARVTRVQAERGVRVRVPLLAPGDVAELRTQPGEVRAGLTRAVPGRGMPIKGGPRRGDLKVTFAVVPTAAKAGGG</sequence>
<dbReference type="EMBL" id="JAFCMP010000517">
    <property type="protein sequence ID" value="KAG5178115.1"/>
    <property type="molecule type" value="Genomic_DNA"/>
</dbReference>
<evidence type="ECO:0000313" key="4">
    <source>
        <dbReference type="EMBL" id="KAG5178115.1"/>
    </source>
</evidence>
<name>A0A835YR24_9STRA</name>
<dbReference type="PANTHER" id="PTHR24078:SF562">
    <property type="entry name" value="DNAJ DOMAIN CONTAINING PROTEIN"/>
    <property type="match status" value="1"/>
</dbReference>
<dbReference type="OrthoDB" id="550424at2759"/>
<keyword evidence="2" id="KW-0732">Signal</keyword>
<dbReference type="CDD" id="cd10747">
    <property type="entry name" value="DnaJ_C"/>
    <property type="match status" value="1"/>
</dbReference>
<dbReference type="Pfam" id="PF01556">
    <property type="entry name" value="DnaJ_C"/>
    <property type="match status" value="1"/>
</dbReference>
<dbReference type="GO" id="GO:0051082">
    <property type="term" value="F:unfolded protein binding"/>
    <property type="evidence" value="ECO:0007669"/>
    <property type="project" value="InterPro"/>
</dbReference>
<dbReference type="PROSITE" id="PS00636">
    <property type="entry name" value="DNAJ_1"/>
    <property type="match status" value="1"/>
</dbReference>
<dbReference type="InterPro" id="IPR008971">
    <property type="entry name" value="HSP40/DnaJ_pept-bd"/>
</dbReference>
<evidence type="ECO:0000256" key="1">
    <source>
        <dbReference type="ARBA" id="ARBA00023186"/>
    </source>
</evidence>
<dbReference type="SMART" id="SM00271">
    <property type="entry name" value="DnaJ"/>
    <property type="match status" value="1"/>
</dbReference>
<dbReference type="AlphaFoldDB" id="A0A835YR24"/>
<dbReference type="PROSITE" id="PS50076">
    <property type="entry name" value="DNAJ_2"/>
    <property type="match status" value="1"/>
</dbReference>
<accession>A0A835YR24</accession>
<organism evidence="4 5">
    <name type="scientific">Tribonema minus</name>
    <dbReference type="NCBI Taxonomy" id="303371"/>
    <lineage>
        <taxon>Eukaryota</taxon>
        <taxon>Sar</taxon>
        <taxon>Stramenopiles</taxon>
        <taxon>Ochrophyta</taxon>
        <taxon>PX clade</taxon>
        <taxon>Xanthophyceae</taxon>
        <taxon>Tribonematales</taxon>
        <taxon>Tribonemataceae</taxon>
        <taxon>Tribonema</taxon>
    </lineage>
</organism>
<dbReference type="CDD" id="cd06257">
    <property type="entry name" value="DnaJ"/>
    <property type="match status" value="1"/>
</dbReference>
<evidence type="ECO:0000259" key="3">
    <source>
        <dbReference type="PROSITE" id="PS50076"/>
    </source>
</evidence>
<evidence type="ECO:0000256" key="2">
    <source>
        <dbReference type="SAM" id="SignalP"/>
    </source>
</evidence>
<feature type="chain" id="PRO_5032332681" description="J domain-containing protein" evidence="2">
    <location>
        <begin position="20"/>
        <end position="367"/>
    </location>
</feature>
<dbReference type="SUPFAM" id="SSF46565">
    <property type="entry name" value="Chaperone J-domain"/>
    <property type="match status" value="1"/>
</dbReference>
<dbReference type="Pfam" id="PF00226">
    <property type="entry name" value="DnaJ"/>
    <property type="match status" value="1"/>
</dbReference>
<dbReference type="PRINTS" id="PR00625">
    <property type="entry name" value="JDOMAIN"/>
</dbReference>
<keyword evidence="1" id="KW-0143">Chaperone</keyword>
<dbReference type="Gene3D" id="2.60.260.20">
    <property type="entry name" value="Urease metallochaperone UreE, N-terminal domain"/>
    <property type="match status" value="2"/>
</dbReference>
<protein>
    <recommendedName>
        <fullName evidence="3">J domain-containing protein</fullName>
    </recommendedName>
</protein>
<keyword evidence="5" id="KW-1185">Reference proteome</keyword>
<dbReference type="SUPFAM" id="SSF49493">
    <property type="entry name" value="HSP40/DnaJ peptide-binding domain"/>
    <property type="match status" value="2"/>
</dbReference>
<comment type="caution">
    <text evidence="4">The sequence shown here is derived from an EMBL/GenBank/DDBJ whole genome shotgun (WGS) entry which is preliminary data.</text>
</comment>
<dbReference type="InterPro" id="IPR036869">
    <property type="entry name" value="J_dom_sf"/>
</dbReference>
<feature type="signal peptide" evidence="2">
    <location>
        <begin position="1"/>
        <end position="19"/>
    </location>
</feature>
<dbReference type="Gene3D" id="1.10.287.110">
    <property type="entry name" value="DnaJ domain"/>
    <property type="match status" value="1"/>
</dbReference>
<reference evidence="4" key="1">
    <citation type="submission" date="2021-02" db="EMBL/GenBank/DDBJ databases">
        <title>First Annotated Genome of the Yellow-green Alga Tribonema minus.</title>
        <authorList>
            <person name="Mahan K.M."/>
        </authorList>
    </citation>
    <scope>NUCLEOTIDE SEQUENCE</scope>
    <source>
        <strain evidence="4">UTEX B ZZ1240</strain>
    </source>
</reference>
<dbReference type="PANTHER" id="PTHR24078">
    <property type="entry name" value="DNAJ HOMOLOG SUBFAMILY C MEMBER"/>
    <property type="match status" value="1"/>
</dbReference>
<feature type="domain" description="J" evidence="3">
    <location>
        <begin position="22"/>
        <end position="89"/>
    </location>
</feature>
<dbReference type="InterPro" id="IPR018253">
    <property type="entry name" value="DnaJ_domain_CS"/>
</dbReference>
<dbReference type="InterPro" id="IPR001623">
    <property type="entry name" value="DnaJ_domain"/>
</dbReference>
<dbReference type="GO" id="GO:0006457">
    <property type="term" value="P:protein folding"/>
    <property type="evidence" value="ECO:0007669"/>
    <property type="project" value="InterPro"/>
</dbReference>
<dbReference type="GO" id="GO:0005829">
    <property type="term" value="C:cytosol"/>
    <property type="evidence" value="ECO:0007669"/>
    <property type="project" value="TreeGrafter"/>
</dbReference>
<gene>
    <name evidence="4" type="ORF">JKP88DRAFT_270573</name>
</gene>
<dbReference type="InterPro" id="IPR051339">
    <property type="entry name" value="DnaJ_subfamily_B"/>
</dbReference>